<sequence>MIIAIHQPDYIPYPGYFYKIAKCDCFVFLDDAQYSNEGICNWNRIKTPQGELRLKVPVKQTFGDTIQEVTTRDYLGWKQKHLKTLKSNYSKAKFFDEIYADLENILIPEYKNIAEMNIAIIKQTCEKFGISKRFEHSSSLDITTRREERVIDICSALGGDVYFSGNGASVYQVEDHFLKRGIKLQYTNYHSIIYKQCWGEFLPNLSIIDYLFNNGYEWDTLKKQMQE</sequence>
<protein>
    <submittedName>
        <fullName evidence="1">WbqC-like protein family protein</fullName>
    </submittedName>
</protein>
<dbReference type="Proteomes" id="UP000199701">
    <property type="component" value="Unassembled WGS sequence"/>
</dbReference>
<evidence type="ECO:0000313" key="2">
    <source>
        <dbReference type="Proteomes" id="UP000199701"/>
    </source>
</evidence>
<dbReference type="EMBL" id="FOJI01000015">
    <property type="protein sequence ID" value="SEW39824.1"/>
    <property type="molecule type" value="Genomic_DNA"/>
</dbReference>
<gene>
    <name evidence="1" type="ORF">SAMN05421659_11558</name>
</gene>
<dbReference type="InterPro" id="IPR014985">
    <property type="entry name" value="WbqC"/>
</dbReference>
<keyword evidence="2" id="KW-1185">Reference proteome</keyword>
<reference evidence="1 2" key="1">
    <citation type="submission" date="2016-10" db="EMBL/GenBank/DDBJ databases">
        <authorList>
            <person name="de Groot N.N."/>
        </authorList>
    </citation>
    <scope>NUCLEOTIDE SEQUENCE [LARGE SCALE GENOMIC DNA]</scope>
    <source>
        <strain evidence="1 2">DSM 9179</strain>
    </source>
</reference>
<dbReference type="Pfam" id="PF08889">
    <property type="entry name" value="WbqC"/>
    <property type="match status" value="1"/>
</dbReference>
<name>A0A1I0RG25_9FIRM</name>
<organism evidence="1 2">
    <name type="scientific">[Clostridium] fimetarium</name>
    <dbReference type="NCBI Taxonomy" id="99656"/>
    <lineage>
        <taxon>Bacteria</taxon>
        <taxon>Bacillati</taxon>
        <taxon>Bacillota</taxon>
        <taxon>Clostridia</taxon>
        <taxon>Lachnospirales</taxon>
        <taxon>Lachnospiraceae</taxon>
    </lineage>
</organism>
<proteinExistence type="predicted"/>
<evidence type="ECO:0000313" key="1">
    <source>
        <dbReference type="EMBL" id="SEW39824.1"/>
    </source>
</evidence>
<dbReference type="STRING" id="99656.SAMN05421659_11558"/>
<dbReference type="AlphaFoldDB" id="A0A1I0RG25"/>
<dbReference type="RefSeq" id="WP_092456196.1">
    <property type="nucleotide sequence ID" value="NZ_FOJI01000015.1"/>
</dbReference>
<dbReference type="OrthoDB" id="3611744at2"/>
<accession>A0A1I0RG25</accession>